<feature type="region of interest" description="Disordered" evidence="5">
    <location>
        <begin position="790"/>
        <end position="981"/>
    </location>
</feature>
<evidence type="ECO:0000256" key="5">
    <source>
        <dbReference type="SAM" id="MobiDB-lite"/>
    </source>
</evidence>
<feature type="region of interest" description="Disordered" evidence="5">
    <location>
        <begin position="699"/>
        <end position="724"/>
    </location>
</feature>
<dbReference type="HOGENOM" id="CLU_003774_2_0_1"/>
<dbReference type="OMA" id="WLKDNHG"/>
<name>A0A059J9Y9_TRIIM</name>
<feature type="region of interest" description="Disordered" evidence="5">
    <location>
        <begin position="531"/>
        <end position="554"/>
    </location>
</feature>
<feature type="compositionally biased region" description="Polar residues" evidence="5">
    <location>
        <begin position="933"/>
        <end position="943"/>
    </location>
</feature>
<feature type="domain" description="JmjC" evidence="6">
    <location>
        <begin position="142"/>
        <end position="331"/>
    </location>
</feature>
<keyword evidence="2" id="KW-0805">Transcription regulation</keyword>
<dbReference type="Gene3D" id="2.60.120.650">
    <property type="entry name" value="Cupin"/>
    <property type="match status" value="1"/>
</dbReference>
<feature type="compositionally biased region" description="Low complexity" evidence="5">
    <location>
        <begin position="954"/>
        <end position="965"/>
    </location>
</feature>
<sequence length="981" mass="111934">MPGLQLPRAAFEPISPDLDFTELVESTPNFMPVTRIPAHAIEEQGIENFEKLVKLHVIYSGKPLVVEGYGSKLEKWIFSPRWLKDNHGSKVEIARDLTNKSNVPLTIQHYLSSMAGLTDQFNATNYKDPSRQRMYLKDIDCPPVWHEKLRSLLPPFLYYMNESVVGKEGDAAPAGDLMSSLPEEMRAMNMMCYIGHEGTYTPAHREMCATLGHNIMVEASTGGLEDGKPTKPGSSIWFMTEKQDLKVVSEYWLSTLGHDIEIEDHFAQINAWKSAPFKTWVVEQKVGDFILIPPLAPHQVWNRGTRTMKVAWNRTTAETLDLALTDALPRARMVCRDEQYKNKAIIYFSLKKYSSLLEKATSRDDLRYRSLKSDFKRLFALFTQILLSESFSTRIPEPKNVELVPFSSNITCSYCRCNIFNRFLTCPSCIGKFPDGEDDTYDVCMDCFVMGRSCACISKLRWVEQFRWKDLTRDHERWRNQIAKFSSGRSRKDRDNFQPLSVEQEKYEKKTLAEICQVELKRRPWTDITKPVKDDVDDDDENHRESTRKRRKITKADKHKYSRCHICGPTLNWKLETCSQCNLQWCYGSLYRAFDIMPMTVLEVRSWKCPRCERICPCANCKRRDPTIEGYVPTETRIGHDTKKIADVRSVESLVDFSHSNLFWLKKSGEHPETSQDSRRMQLRIEEAEKAKLDEPVLYDHDSDDSEMRGEGEQNNNPNFDESLIDPALMDRGHQTSFVVPQNAIFRDDMADRYQPTEGITFEYPEPEQPAEQNKAEEMVVDPNLFQTNGQASEEVNGGEPDEDEPEDLPVDPSLDDGVGNRRKRGIEIDDDFTLSRRSISRINTSGARKVATRRSQLNPMQSDGLGGSGSDQSEGEDGAEEQTSQAMLRPRSSRPAKKTVKKSVATKASKSKSVLPAKKASEVDETKETDESIPTAQLQSKSPLEPRSEVNGTAKQATKNKTAKLQVMGWVEDDDNDGWA</sequence>
<dbReference type="InterPro" id="IPR018866">
    <property type="entry name" value="Znf-4CXXC_R1"/>
</dbReference>
<evidence type="ECO:0000313" key="7">
    <source>
        <dbReference type="EMBL" id="KDB24671.1"/>
    </source>
</evidence>
<dbReference type="STRING" id="1215338.A0A059J9Y9"/>
<keyword evidence="4" id="KW-0539">Nucleus</keyword>
<keyword evidence="3" id="KW-0804">Transcription</keyword>
<evidence type="ECO:0000256" key="4">
    <source>
        <dbReference type="ARBA" id="ARBA00023242"/>
    </source>
</evidence>
<comment type="caution">
    <text evidence="7">The sequence shown here is derived from an EMBL/GenBank/DDBJ whole genome shotgun (WGS) entry which is preliminary data.</text>
</comment>
<gene>
    <name evidence="7" type="ORF">H109_03458</name>
</gene>
<dbReference type="PROSITE" id="PS51184">
    <property type="entry name" value="JMJC"/>
    <property type="match status" value="1"/>
</dbReference>
<feature type="compositionally biased region" description="Basic and acidic residues" evidence="5">
    <location>
        <begin position="920"/>
        <end position="931"/>
    </location>
</feature>
<feature type="compositionally biased region" description="Acidic residues" evidence="5">
    <location>
        <begin position="972"/>
        <end position="981"/>
    </location>
</feature>
<organism evidence="7 8">
    <name type="scientific">Trichophyton interdigitale (strain MR816)</name>
    <dbReference type="NCBI Taxonomy" id="1215338"/>
    <lineage>
        <taxon>Eukaryota</taxon>
        <taxon>Fungi</taxon>
        <taxon>Dikarya</taxon>
        <taxon>Ascomycota</taxon>
        <taxon>Pezizomycotina</taxon>
        <taxon>Eurotiomycetes</taxon>
        <taxon>Eurotiomycetidae</taxon>
        <taxon>Onygenales</taxon>
        <taxon>Arthrodermataceae</taxon>
        <taxon>Trichophyton</taxon>
    </lineage>
</organism>
<dbReference type="Pfam" id="PF02373">
    <property type="entry name" value="JmjC"/>
    <property type="match status" value="1"/>
</dbReference>
<dbReference type="OrthoDB" id="298344at2759"/>
<feature type="compositionally biased region" description="Basic and acidic residues" evidence="5">
    <location>
        <begin position="699"/>
        <end position="712"/>
    </location>
</feature>
<protein>
    <recommendedName>
        <fullName evidence="6">JmjC domain-containing protein</fullName>
    </recommendedName>
</protein>
<accession>A0A059J9Y9</accession>
<dbReference type="Pfam" id="PF10497">
    <property type="entry name" value="zf-4CXXC_R1"/>
    <property type="match status" value="1"/>
</dbReference>
<feature type="compositionally biased region" description="Acidic residues" evidence="5">
    <location>
        <begin position="800"/>
        <end position="810"/>
    </location>
</feature>
<proteinExistence type="predicted"/>
<feature type="compositionally biased region" description="Polar residues" evidence="5">
    <location>
        <begin position="836"/>
        <end position="847"/>
    </location>
</feature>
<dbReference type="SUPFAM" id="SSF51197">
    <property type="entry name" value="Clavaminate synthase-like"/>
    <property type="match status" value="1"/>
</dbReference>
<dbReference type="InterPro" id="IPR003347">
    <property type="entry name" value="JmjC_dom"/>
</dbReference>
<dbReference type="SMART" id="SM00558">
    <property type="entry name" value="JmjC"/>
    <property type="match status" value="1"/>
</dbReference>
<reference evidence="7 8" key="1">
    <citation type="submission" date="2014-02" db="EMBL/GenBank/DDBJ databases">
        <title>The Genome Sequence of Trichophyton interdigitale MR816.</title>
        <authorList>
            <consortium name="The Broad Institute Genomics Platform"/>
            <person name="Cuomo C.A."/>
            <person name="White T.C."/>
            <person name="Graser Y."/>
            <person name="Martinez-Rossi N."/>
            <person name="Heitman J."/>
            <person name="Young S.K."/>
            <person name="Zeng Q."/>
            <person name="Gargeya S."/>
            <person name="Abouelleil A."/>
            <person name="Alvarado L."/>
            <person name="Chapman S.B."/>
            <person name="Gainer-Dewar J."/>
            <person name="Goldberg J."/>
            <person name="Griggs A."/>
            <person name="Gujja S."/>
            <person name="Hansen M."/>
            <person name="Howarth C."/>
            <person name="Imamovic A."/>
            <person name="Larimer J."/>
            <person name="Martinez D."/>
            <person name="Murphy C."/>
            <person name="Pearson M.D."/>
            <person name="Persinoti G."/>
            <person name="Poon T."/>
            <person name="Priest M."/>
            <person name="Roberts A.D."/>
            <person name="Saif S."/>
            <person name="Shea T.D."/>
            <person name="Sykes S.N."/>
            <person name="Wortman J."/>
            <person name="Nusbaum C."/>
            <person name="Birren B."/>
        </authorList>
    </citation>
    <scope>NUCLEOTIDE SEQUENCE [LARGE SCALE GENOMIC DNA]</scope>
    <source>
        <strain evidence="7 8">MR816</strain>
    </source>
</reference>
<comment type="subcellular location">
    <subcellularLocation>
        <location evidence="1">Nucleus</location>
    </subcellularLocation>
</comment>
<evidence type="ECO:0000256" key="1">
    <source>
        <dbReference type="ARBA" id="ARBA00004123"/>
    </source>
</evidence>
<evidence type="ECO:0000313" key="8">
    <source>
        <dbReference type="Proteomes" id="UP000024533"/>
    </source>
</evidence>
<dbReference type="Proteomes" id="UP000024533">
    <property type="component" value="Unassembled WGS sequence"/>
</dbReference>
<feature type="compositionally biased region" description="Low complexity" evidence="5">
    <location>
        <begin position="903"/>
        <end position="915"/>
    </location>
</feature>
<evidence type="ECO:0000256" key="3">
    <source>
        <dbReference type="ARBA" id="ARBA00023163"/>
    </source>
</evidence>
<dbReference type="GO" id="GO:0005634">
    <property type="term" value="C:nucleus"/>
    <property type="evidence" value="ECO:0007669"/>
    <property type="project" value="UniProtKB-SubCell"/>
</dbReference>
<evidence type="ECO:0000256" key="2">
    <source>
        <dbReference type="ARBA" id="ARBA00023015"/>
    </source>
</evidence>
<keyword evidence="8" id="KW-1185">Reference proteome</keyword>
<dbReference type="EMBL" id="AOKY01000245">
    <property type="protein sequence ID" value="KDB24671.1"/>
    <property type="molecule type" value="Genomic_DNA"/>
</dbReference>
<dbReference type="AlphaFoldDB" id="A0A059J9Y9"/>
<feature type="compositionally biased region" description="Basic residues" evidence="5">
    <location>
        <begin position="892"/>
        <end position="902"/>
    </location>
</feature>
<evidence type="ECO:0000259" key="6">
    <source>
        <dbReference type="PROSITE" id="PS51184"/>
    </source>
</evidence>